<protein>
    <submittedName>
        <fullName evidence="2">Uncharacterized protein</fullName>
    </submittedName>
</protein>
<name>A0ABV5G7W2_9MICC</name>
<accession>A0ABV5G7W2</accession>
<dbReference type="Proteomes" id="UP001589575">
    <property type="component" value="Unassembled WGS sequence"/>
</dbReference>
<gene>
    <name evidence="2" type="ORF">ACFFX0_29095</name>
</gene>
<feature type="region of interest" description="Disordered" evidence="1">
    <location>
        <begin position="1"/>
        <end position="20"/>
    </location>
</feature>
<comment type="caution">
    <text evidence="2">The sequence shown here is derived from an EMBL/GenBank/DDBJ whole genome shotgun (WGS) entry which is preliminary data.</text>
</comment>
<keyword evidence="3" id="KW-1185">Reference proteome</keyword>
<evidence type="ECO:0000313" key="3">
    <source>
        <dbReference type="Proteomes" id="UP001589575"/>
    </source>
</evidence>
<organism evidence="2 3">
    <name type="scientific">Citricoccus parietis</name>
    <dbReference type="NCBI Taxonomy" id="592307"/>
    <lineage>
        <taxon>Bacteria</taxon>
        <taxon>Bacillati</taxon>
        <taxon>Actinomycetota</taxon>
        <taxon>Actinomycetes</taxon>
        <taxon>Micrococcales</taxon>
        <taxon>Micrococcaceae</taxon>
        <taxon>Citricoccus</taxon>
    </lineage>
</organism>
<evidence type="ECO:0000313" key="2">
    <source>
        <dbReference type="EMBL" id="MFB9075022.1"/>
    </source>
</evidence>
<sequence>MARINAKTTDSHRENTALAGSRLRENTAAGIIAVNTTIATRRKIIISINSRQTPTMISPTKNGTMAMPGFSVFVAICHWA</sequence>
<dbReference type="EMBL" id="JBHMFI010000006">
    <property type="protein sequence ID" value="MFB9075022.1"/>
    <property type="molecule type" value="Genomic_DNA"/>
</dbReference>
<evidence type="ECO:0000256" key="1">
    <source>
        <dbReference type="SAM" id="MobiDB-lite"/>
    </source>
</evidence>
<proteinExistence type="predicted"/>
<reference evidence="2 3" key="1">
    <citation type="submission" date="2024-09" db="EMBL/GenBank/DDBJ databases">
        <authorList>
            <person name="Sun Q."/>
            <person name="Mori K."/>
        </authorList>
    </citation>
    <scope>NUCLEOTIDE SEQUENCE [LARGE SCALE GENOMIC DNA]</scope>
    <source>
        <strain evidence="2 3">CCM 7609</strain>
    </source>
</reference>